<accession>A0ACC2ZN87</accession>
<comment type="caution">
    <text evidence="1">The sequence shown here is derived from an EMBL/GenBank/DDBJ whole genome shotgun (WGS) entry which is preliminary data.</text>
</comment>
<proteinExistence type="predicted"/>
<dbReference type="EMBL" id="JAPDRP010000002">
    <property type="protein sequence ID" value="KAJ9648962.1"/>
    <property type="molecule type" value="Genomic_DNA"/>
</dbReference>
<evidence type="ECO:0000313" key="1">
    <source>
        <dbReference type="EMBL" id="KAJ9648962.1"/>
    </source>
</evidence>
<gene>
    <name evidence="1" type="ORF">H2199_000875</name>
</gene>
<protein>
    <submittedName>
        <fullName evidence="1">Uncharacterized protein</fullName>
    </submittedName>
</protein>
<keyword evidence="2" id="KW-1185">Reference proteome</keyword>
<organism evidence="1 2">
    <name type="scientific">Coniosporium tulheliwenetii</name>
    <dbReference type="NCBI Taxonomy" id="3383036"/>
    <lineage>
        <taxon>Eukaryota</taxon>
        <taxon>Fungi</taxon>
        <taxon>Dikarya</taxon>
        <taxon>Ascomycota</taxon>
        <taxon>Pezizomycotina</taxon>
        <taxon>Dothideomycetes</taxon>
        <taxon>Dothideomycetes incertae sedis</taxon>
        <taxon>Coniosporium</taxon>
    </lineage>
</organism>
<evidence type="ECO:0000313" key="2">
    <source>
        <dbReference type="Proteomes" id="UP001172680"/>
    </source>
</evidence>
<name>A0ACC2ZN87_9PEZI</name>
<reference evidence="1" key="1">
    <citation type="submission" date="2022-10" db="EMBL/GenBank/DDBJ databases">
        <title>Culturing micro-colonial fungi from biological soil crusts in the Mojave desert and describing Neophaeococcomyces mojavensis, and introducing the new genera and species Taxawa tesnikishii.</title>
        <authorList>
            <person name="Kurbessoian T."/>
            <person name="Stajich J.E."/>
        </authorList>
    </citation>
    <scope>NUCLEOTIDE SEQUENCE</scope>
    <source>
        <strain evidence="1">JES_115</strain>
    </source>
</reference>
<dbReference type="Proteomes" id="UP001172680">
    <property type="component" value="Unassembled WGS sequence"/>
</dbReference>
<sequence>MRLHQQIPTMFASILLLGTLPLGVLGADILETHGFSTCLDSSDIQIQKMNVKYNRATNKVVFDVAGKSMKEQKVMAKLTVTAYGTEVYKKEFNPCDEGTKVAQLCPVPAGDFAATGEQDIPSSYASQIPSIAFSVPDLDGEAKLQLSAVDGGQDLACIQSTVTNGKSMSIPAVPYVVAGIAGAALLLSGLSALGAGAGSHAGTATPSPTFGEVIGWFQSVAMNGMLSVQYPSVYRSFAKNFAFSGGLIQWEAMQTTIDSFRERTGGNLTENSVKYLKNATLIHQDPSKNLAKRALDEAFLFAREFSTTINGTTLGGNGSTGNATAEDDKVMHFVHGIQGYVEELRIPRTNTFMTVLLIFAVVIAAIIVSILLFKVILETWALFGNFPKSLTSFRKRYWWVVAKTITNLILILYGIWTLYCVYQFTKGDSWAAKALAGATLAVFTCILGYFTFKIWAKAKEYKKAMGDASGLFEDKKTWLKYSLFYENYKKSYWWIFVPTIVYMFAKGCVIAGGDGHGLVQTGGQLIIEALLLILLLWFRPYSLKSGNWINIIIQVARVLSVACILVFVQELGIAQTTQTITGIVLIVIQSVLTGLLAILIAVNALVICCRENPHRRRRKEAEKLNRDLDNLTPLDARNSLLMNPSEYKGARTSVRHSVISAANPLSPTNRGYDPVPLMERPVHTRYDTSESRTGLLGDAASMDAASRFDSHDRSLSPPASMRAPRLPDVGPAPGGYRGMAY</sequence>